<dbReference type="Pfam" id="PF03972">
    <property type="entry name" value="MmgE_PrpD_N"/>
    <property type="match status" value="1"/>
</dbReference>
<dbReference type="EMBL" id="JBHSXI010000005">
    <property type="protein sequence ID" value="MFC6888528.1"/>
    <property type="molecule type" value="Genomic_DNA"/>
</dbReference>
<sequence>MSEPEKALSDFVATLTYDAVPEVARETVRRAFLDTVGVTLAGALTDATRDGVRGQRNRRRDRGRRDHPGCRD</sequence>
<protein>
    <submittedName>
        <fullName evidence="3">MmgE/PrpD family protein</fullName>
    </submittedName>
</protein>
<dbReference type="Gene3D" id="1.10.4100.10">
    <property type="entry name" value="2-methylcitrate dehydratase PrpD"/>
    <property type="match status" value="1"/>
</dbReference>
<evidence type="ECO:0000256" key="1">
    <source>
        <dbReference type="SAM" id="MobiDB-lite"/>
    </source>
</evidence>
<keyword evidence="4" id="KW-1185">Reference proteome</keyword>
<comment type="caution">
    <text evidence="3">The sequence shown here is derived from an EMBL/GenBank/DDBJ whole genome shotgun (WGS) entry which is preliminary data.</text>
</comment>
<feature type="compositionally biased region" description="Basic and acidic residues" evidence="1">
    <location>
        <begin position="63"/>
        <end position="72"/>
    </location>
</feature>
<dbReference type="InterPro" id="IPR045336">
    <property type="entry name" value="MmgE_PrpD_N"/>
</dbReference>
<evidence type="ECO:0000313" key="4">
    <source>
        <dbReference type="Proteomes" id="UP001596333"/>
    </source>
</evidence>
<reference evidence="3 4" key="1">
    <citation type="journal article" date="2019" name="Int. J. Syst. Evol. Microbiol.">
        <title>The Global Catalogue of Microorganisms (GCM) 10K type strain sequencing project: providing services to taxonomists for standard genome sequencing and annotation.</title>
        <authorList>
            <consortium name="The Broad Institute Genomics Platform"/>
            <consortium name="The Broad Institute Genome Sequencing Center for Infectious Disease"/>
            <person name="Wu L."/>
            <person name="Ma J."/>
        </authorList>
    </citation>
    <scope>NUCLEOTIDE SEQUENCE [LARGE SCALE GENOMIC DNA]</scope>
    <source>
        <strain evidence="3 4">Y73</strain>
    </source>
</reference>
<dbReference type="RefSeq" id="WP_379765747.1">
    <property type="nucleotide sequence ID" value="NZ_JBHSXI010000005.1"/>
</dbReference>
<gene>
    <name evidence="3" type="ORF">ACFQEY_05695</name>
</gene>
<dbReference type="Proteomes" id="UP001596333">
    <property type="component" value="Unassembled WGS sequence"/>
</dbReference>
<evidence type="ECO:0000259" key="2">
    <source>
        <dbReference type="Pfam" id="PF03972"/>
    </source>
</evidence>
<dbReference type="SUPFAM" id="SSF103378">
    <property type="entry name" value="2-methylcitrate dehydratase PrpD"/>
    <property type="match status" value="1"/>
</dbReference>
<evidence type="ECO:0000313" key="3">
    <source>
        <dbReference type="EMBL" id="MFC6888528.1"/>
    </source>
</evidence>
<proteinExistence type="predicted"/>
<organism evidence="3 4">
    <name type="scientific">Halorubrum trueperi</name>
    <dbReference type="NCBI Taxonomy" id="2004704"/>
    <lineage>
        <taxon>Archaea</taxon>
        <taxon>Methanobacteriati</taxon>
        <taxon>Methanobacteriota</taxon>
        <taxon>Stenosarchaea group</taxon>
        <taxon>Halobacteria</taxon>
        <taxon>Halobacteriales</taxon>
        <taxon>Haloferacaceae</taxon>
        <taxon>Halorubrum</taxon>
    </lineage>
</organism>
<name>A0ABD5UGX1_9EURY</name>
<feature type="domain" description="MmgE/PrpD N-terminal" evidence="2">
    <location>
        <begin position="7"/>
        <end position="50"/>
    </location>
</feature>
<feature type="region of interest" description="Disordered" evidence="1">
    <location>
        <begin position="47"/>
        <end position="72"/>
    </location>
</feature>
<accession>A0ABD5UGX1</accession>
<dbReference type="InterPro" id="IPR042183">
    <property type="entry name" value="MmgE/PrpD_sf_1"/>
</dbReference>
<dbReference type="InterPro" id="IPR036148">
    <property type="entry name" value="MmgE/PrpD_sf"/>
</dbReference>
<dbReference type="AlphaFoldDB" id="A0ABD5UGX1"/>